<feature type="compositionally biased region" description="Low complexity" evidence="1">
    <location>
        <begin position="466"/>
        <end position="476"/>
    </location>
</feature>
<proteinExistence type="predicted"/>
<organism evidence="4 5">
    <name type="scientific">Bacteroides eggerthii</name>
    <dbReference type="NCBI Taxonomy" id="28111"/>
    <lineage>
        <taxon>Bacteria</taxon>
        <taxon>Pseudomonadati</taxon>
        <taxon>Bacteroidota</taxon>
        <taxon>Bacteroidia</taxon>
        <taxon>Bacteroidales</taxon>
        <taxon>Bacteroidaceae</taxon>
        <taxon>Bacteroides</taxon>
    </lineage>
</organism>
<dbReference type="InterPro" id="IPR033985">
    <property type="entry name" value="SusD-like_N"/>
</dbReference>
<evidence type="ECO:0000313" key="5">
    <source>
        <dbReference type="Proteomes" id="UP001228403"/>
    </source>
</evidence>
<feature type="chain" id="PRO_5046902730" evidence="2">
    <location>
        <begin position="27"/>
        <end position="476"/>
    </location>
</feature>
<sequence length="476" mass="54775">MKLKNFITPICGLALTLLTTTSCSWFDVNPKTDVKAEDLFSTPDGFESALAGIYVASTGRQAYGENWTFGFMDKLTQSYDNIPQDESASTIYNYTRNGGSKDVLATMWQQSYFLIANANNLLRWLDKQGESVITNTEKRRMIRGEALAWRAYLHFDLLRAWGPIYKKDPKAKSIPYRKAADNSKKPLLPADSVGNLILADIDSALVQMEYERDQSLAGSSRRFRLNYWAIMALKARVNLYLGNKEEAAQCAREVIDNSGLFLATTNNGDPAFTTETLFGINIYQMDENYSDAFARGPEFGDHYYLRSNKFDQIFDRNGEGLNDIRCRDYAFYIYSDQQVAITRKYQTAVNNLYMIPLIRLPEMYYILCESLPLEESAQYISQVMEYRGLLGYQNFTSDQAREEALEKEYRKEFYAEGQYFFFLKAHGMENFILRPTDIEKMTETQYVFPLPDAEKEYGWTEEETSENNPSEAPSEN</sequence>
<evidence type="ECO:0000259" key="3">
    <source>
        <dbReference type="Pfam" id="PF14322"/>
    </source>
</evidence>
<dbReference type="InterPro" id="IPR011990">
    <property type="entry name" value="TPR-like_helical_dom_sf"/>
</dbReference>
<name>A0ABT7U5B3_9BACE</name>
<evidence type="ECO:0000256" key="1">
    <source>
        <dbReference type="SAM" id="MobiDB-lite"/>
    </source>
</evidence>
<keyword evidence="2" id="KW-0732">Signal</keyword>
<dbReference type="EMBL" id="JAUDCF010000013">
    <property type="protein sequence ID" value="MDM8145709.1"/>
    <property type="molecule type" value="Genomic_DNA"/>
</dbReference>
<evidence type="ECO:0000313" key="4">
    <source>
        <dbReference type="EMBL" id="MDM8145709.1"/>
    </source>
</evidence>
<feature type="domain" description="SusD-like N-terminal" evidence="3">
    <location>
        <begin position="26"/>
        <end position="181"/>
    </location>
</feature>
<feature type="signal peptide" evidence="2">
    <location>
        <begin position="1"/>
        <end position="26"/>
    </location>
</feature>
<accession>A0ABT7U5B3</accession>
<keyword evidence="5" id="KW-1185">Reference proteome</keyword>
<evidence type="ECO:0000256" key="2">
    <source>
        <dbReference type="SAM" id="SignalP"/>
    </source>
</evidence>
<protein>
    <submittedName>
        <fullName evidence="4">RagB/SusD family nutrient uptake outer membrane protein</fullName>
    </submittedName>
</protein>
<dbReference type="Proteomes" id="UP001228403">
    <property type="component" value="Unassembled WGS sequence"/>
</dbReference>
<gene>
    <name evidence="4" type="ORF">QUW02_07205</name>
</gene>
<feature type="region of interest" description="Disordered" evidence="1">
    <location>
        <begin position="456"/>
        <end position="476"/>
    </location>
</feature>
<dbReference type="Gene3D" id="1.25.40.390">
    <property type="match status" value="1"/>
</dbReference>
<dbReference type="SUPFAM" id="SSF48452">
    <property type="entry name" value="TPR-like"/>
    <property type="match status" value="1"/>
</dbReference>
<dbReference type="PROSITE" id="PS51257">
    <property type="entry name" value="PROKAR_LIPOPROTEIN"/>
    <property type="match status" value="1"/>
</dbReference>
<reference evidence="5" key="1">
    <citation type="submission" date="2023-07" db="EMBL/GenBank/DDBJ databases">
        <title>Identification and characterization of horizontal gene transfer across gut microbiota members of farm animals based on homology search.</title>
        <authorList>
            <person name="Schwarzerova J."/>
            <person name="Nykrynova M."/>
            <person name="Jureckova K."/>
            <person name="Cejkova D."/>
            <person name="Rychlik I."/>
        </authorList>
    </citation>
    <scope>NUCLEOTIDE SEQUENCE [LARGE SCALE GENOMIC DNA]</scope>
    <source>
        <strain evidence="5">ET4</strain>
    </source>
</reference>
<comment type="caution">
    <text evidence="4">The sequence shown here is derived from an EMBL/GenBank/DDBJ whole genome shotgun (WGS) entry which is preliminary data.</text>
</comment>
<dbReference type="Pfam" id="PF14322">
    <property type="entry name" value="SusD-like_3"/>
    <property type="match status" value="1"/>
</dbReference>